<dbReference type="GO" id="GO:0019171">
    <property type="term" value="F:(3R)-hydroxyacyl-[acyl-carrier-protein] dehydratase activity"/>
    <property type="evidence" value="ECO:0007669"/>
    <property type="project" value="TreeGrafter"/>
</dbReference>
<dbReference type="AlphaFoldDB" id="A0A512SXR7"/>
<evidence type="ECO:0000313" key="3">
    <source>
        <dbReference type="Proteomes" id="UP000321793"/>
    </source>
</evidence>
<comment type="caution">
    <text evidence="2">The sequence shown here is derived from an EMBL/GenBank/DDBJ whole genome shotgun (WGS) entry which is preliminary data.</text>
</comment>
<dbReference type="PANTHER" id="PTHR28152:SF1">
    <property type="entry name" value="HYDROXYACYL-THIOESTER DEHYDRATASE TYPE 2, MITOCHONDRIAL"/>
    <property type="match status" value="1"/>
</dbReference>
<dbReference type="Proteomes" id="UP000321793">
    <property type="component" value="Unassembled WGS sequence"/>
</dbReference>
<evidence type="ECO:0008006" key="4">
    <source>
        <dbReference type="Google" id="ProtNLM"/>
    </source>
</evidence>
<protein>
    <recommendedName>
        <fullName evidence="4">N-terminal of MaoC-like dehydratase domain-containing protein</fullName>
    </recommendedName>
</protein>
<evidence type="ECO:0000256" key="1">
    <source>
        <dbReference type="SAM" id="MobiDB-lite"/>
    </source>
</evidence>
<reference evidence="2 3" key="1">
    <citation type="submission" date="2019-07" db="EMBL/GenBank/DDBJ databases">
        <title>Whole genome shotgun sequence of Knoellia locipacati NBRC 109775.</title>
        <authorList>
            <person name="Hosoyama A."/>
            <person name="Uohara A."/>
            <person name="Ohji S."/>
            <person name="Ichikawa N."/>
        </authorList>
    </citation>
    <scope>NUCLEOTIDE SEQUENCE [LARGE SCALE GENOMIC DNA]</scope>
    <source>
        <strain evidence="2 3">NBRC 109775</strain>
    </source>
</reference>
<accession>A0A512SXR7</accession>
<dbReference type="Gene3D" id="3.10.129.10">
    <property type="entry name" value="Hotdog Thioesterase"/>
    <property type="match status" value="1"/>
</dbReference>
<feature type="compositionally biased region" description="Low complexity" evidence="1">
    <location>
        <begin position="188"/>
        <end position="202"/>
    </location>
</feature>
<feature type="region of interest" description="Disordered" evidence="1">
    <location>
        <begin position="179"/>
        <end position="202"/>
    </location>
</feature>
<dbReference type="SUPFAM" id="SSF54637">
    <property type="entry name" value="Thioesterase/thiol ester dehydrase-isomerase"/>
    <property type="match status" value="2"/>
</dbReference>
<sequence length="319" mass="34314">MTTSTTGHDAAAQPVDGQWWRPGRLQVPGDAPDVLVEMAADFEPPVLDAATVLDPWRASALGGLLGRGALVVGDDLPLGWHEIWFRDPLASGGVAEDGHAEEHALMPRRRPRRRVYAGATLSQRHPFVVGDEVSRTSGVTDCRLVPGRTGWLMIITESHRYAVDGRLFLEETRRVALRHDAPADTDRATATPRAAADPAPSTADADLALEVTADPVMLFRFSALTYNPHRIHYDREYATGVEGHADLLVHGPLTALLALEAVRAAGVPSPTTARYDFRLRGPAYMGRPVSFSVREADGTAEVTGAQEGRLVLTGTLAGA</sequence>
<dbReference type="PANTHER" id="PTHR28152">
    <property type="entry name" value="HYDROXYACYL-THIOESTER DEHYDRATASE TYPE 2, MITOCHONDRIAL"/>
    <property type="match status" value="1"/>
</dbReference>
<gene>
    <name evidence="2" type="ORF">KLO01_08050</name>
</gene>
<proteinExistence type="predicted"/>
<evidence type="ECO:0000313" key="2">
    <source>
        <dbReference type="EMBL" id="GEQ12758.1"/>
    </source>
</evidence>
<organism evidence="2 3">
    <name type="scientific">Knoellia locipacati</name>
    <dbReference type="NCBI Taxonomy" id="882824"/>
    <lineage>
        <taxon>Bacteria</taxon>
        <taxon>Bacillati</taxon>
        <taxon>Actinomycetota</taxon>
        <taxon>Actinomycetes</taxon>
        <taxon>Micrococcales</taxon>
        <taxon>Intrasporangiaceae</taxon>
        <taxon>Knoellia</taxon>
    </lineage>
</organism>
<dbReference type="EMBL" id="BKBA01000003">
    <property type="protein sequence ID" value="GEQ12758.1"/>
    <property type="molecule type" value="Genomic_DNA"/>
</dbReference>
<keyword evidence="3" id="KW-1185">Reference proteome</keyword>
<name>A0A512SXR7_9MICO</name>
<dbReference type="InterPro" id="IPR029069">
    <property type="entry name" value="HotDog_dom_sf"/>
</dbReference>
<dbReference type="InterPro" id="IPR052741">
    <property type="entry name" value="Mitochondrial_HTD2"/>
</dbReference>